<protein>
    <submittedName>
        <fullName evidence="5">Response regulator transcription factor</fullName>
    </submittedName>
</protein>
<dbReference type="CDD" id="cd06170">
    <property type="entry name" value="LuxR_C_like"/>
    <property type="match status" value="1"/>
</dbReference>
<evidence type="ECO:0000313" key="5">
    <source>
        <dbReference type="EMBL" id="TDC18959.1"/>
    </source>
</evidence>
<reference evidence="5 6" key="1">
    <citation type="submission" date="2019-03" db="EMBL/GenBank/DDBJ databases">
        <title>Draft genome sequences of novel Actinobacteria.</title>
        <authorList>
            <person name="Sahin N."/>
            <person name="Ay H."/>
            <person name="Saygin H."/>
        </authorList>
    </citation>
    <scope>NUCLEOTIDE SEQUENCE [LARGE SCALE GENOMIC DNA]</scope>
    <source>
        <strain evidence="5 6">DSM 45347</strain>
    </source>
</reference>
<dbReference type="EMBL" id="SMJW01000014">
    <property type="protein sequence ID" value="TDC18959.1"/>
    <property type="molecule type" value="Genomic_DNA"/>
</dbReference>
<accession>A0A4R4PA34</accession>
<dbReference type="InterPro" id="IPR016032">
    <property type="entry name" value="Sig_transdc_resp-reg_C-effctor"/>
</dbReference>
<evidence type="ECO:0000256" key="3">
    <source>
        <dbReference type="ARBA" id="ARBA00023163"/>
    </source>
</evidence>
<dbReference type="PROSITE" id="PS50043">
    <property type="entry name" value="HTH_LUXR_2"/>
    <property type="match status" value="1"/>
</dbReference>
<evidence type="ECO:0000313" key="6">
    <source>
        <dbReference type="Proteomes" id="UP000295431"/>
    </source>
</evidence>
<keyword evidence="1" id="KW-0805">Transcription regulation</keyword>
<gene>
    <name evidence="5" type="ORF">E1284_04910</name>
</gene>
<dbReference type="GO" id="GO:0006355">
    <property type="term" value="P:regulation of DNA-templated transcription"/>
    <property type="evidence" value="ECO:0007669"/>
    <property type="project" value="InterPro"/>
</dbReference>
<dbReference type="AlphaFoldDB" id="A0A4R4PA34"/>
<name>A0A4R4PA34_9ACTN</name>
<proteinExistence type="predicted"/>
<dbReference type="Gene3D" id="3.40.50.2300">
    <property type="match status" value="1"/>
</dbReference>
<evidence type="ECO:0000259" key="4">
    <source>
        <dbReference type="PROSITE" id="PS50043"/>
    </source>
</evidence>
<dbReference type="Proteomes" id="UP000295431">
    <property type="component" value="Unassembled WGS sequence"/>
</dbReference>
<dbReference type="PRINTS" id="PR00038">
    <property type="entry name" value="HTHLUXR"/>
</dbReference>
<evidence type="ECO:0000256" key="2">
    <source>
        <dbReference type="ARBA" id="ARBA00023125"/>
    </source>
</evidence>
<dbReference type="OrthoDB" id="4309410at2"/>
<dbReference type="PANTHER" id="PTHR44688:SF16">
    <property type="entry name" value="DNA-BINDING TRANSCRIPTIONAL ACTIVATOR DEVR_DOSR"/>
    <property type="match status" value="1"/>
</dbReference>
<keyword evidence="2" id="KW-0238">DNA-binding</keyword>
<keyword evidence="3" id="KW-0804">Transcription</keyword>
<dbReference type="SUPFAM" id="SSF46894">
    <property type="entry name" value="C-terminal effector domain of the bipartite response regulators"/>
    <property type="match status" value="1"/>
</dbReference>
<sequence length="200" mass="21689">MRIPVAVEAADPISLAGVTGGLRGRPELVLVGTAEAQVTVVVADGVDDTALAMLRRAGRSRRVLIAGRIKEAELLEVVEHGVVAILWRQEATPDGIARAIESAARGNGDLPPDLLGRLLKQVRRLQRGALREHGFTAAGLAEREKEVLRLVADGFDTADIAAKLSYSERTVKNVLHTMMTRYQLKNRPHLVAYAVREGHI</sequence>
<dbReference type="PANTHER" id="PTHR44688">
    <property type="entry name" value="DNA-BINDING TRANSCRIPTIONAL ACTIVATOR DEVR_DOSR"/>
    <property type="match status" value="1"/>
</dbReference>
<dbReference type="GO" id="GO:0003677">
    <property type="term" value="F:DNA binding"/>
    <property type="evidence" value="ECO:0007669"/>
    <property type="project" value="UniProtKB-KW"/>
</dbReference>
<feature type="domain" description="HTH luxR-type" evidence="4">
    <location>
        <begin position="133"/>
        <end position="198"/>
    </location>
</feature>
<dbReference type="InterPro" id="IPR000792">
    <property type="entry name" value="Tscrpt_reg_LuxR_C"/>
</dbReference>
<dbReference type="SMART" id="SM00421">
    <property type="entry name" value="HTH_LUXR"/>
    <property type="match status" value="1"/>
</dbReference>
<dbReference type="Pfam" id="PF00196">
    <property type="entry name" value="GerE"/>
    <property type="match status" value="1"/>
</dbReference>
<comment type="caution">
    <text evidence="5">The sequence shown here is derived from an EMBL/GenBank/DDBJ whole genome shotgun (WGS) entry which is preliminary data.</text>
</comment>
<evidence type="ECO:0000256" key="1">
    <source>
        <dbReference type="ARBA" id="ARBA00023015"/>
    </source>
</evidence>
<organism evidence="5 6">
    <name type="scientific">Actinomadura bangladeshensis</name>
    <dbReference type="NCBI Taxonomy" id="453573"/>
    <lineage>
        <taxon>Bacteria</taxon>
        <taxon>Bacillati</taxon>
        <taxon>Actinomycetota</taxon>
        <taxon>Actinomycetes</taxon>
        <taxon>Streptosporangiales</taxon>
        <taxon>Thermomonosporaceae</taxon>
        <taxon>Actinomadura</taxon>
    </lineage>
</organism>
<keyword evidence="6" id="KW-1185">Reference proteome</keyword>